<reference evidence="1 4" key="2">
    <citation type="journal article" date="2014" name="BMC Genomics">
        <title>An improved genome release (version Mt4.0) for the model legume Medicago truncatula.</title>
        <authorList>
            <person name="Tang H."/>
            <person name="Krishnakumar V."/>
            <person name="Bidwell S."/>
            <person name="Rosen B."/>
            <person name="Chan A."/>
            <person name="Zhou S."/>
            <person name="Gentzbittel L."/>
            <person name="Childs K.L."/>
            <person name="Yandell M."/>
            <person name="Gundlach H."/>
            <person name="Mayer K.F."/>
            <person name="Schwartz D.C."/>
            <person name="Town C.D."/>
        </authorList>
    </citation>
    <scope>GENOME REANNOTATION</scope>
    <source>
        <strain evidence="3 4">cv. Jemalong A17</strain>
    </source>
</reference>
<dbReference type="Gramene" id="rna8334">
    <property type="protein sequence ID" value="RHN72599.1"/>
    <property type="gene ID" value="gene8334"/>
</dbReference>
<accession>A0A0C3UZ85</accession>
<organism evidence="1 4">
    <name type="scientific">Medicago truncatula</name>
    <name type="common">Barrel medic</name>
    <name type="synonym">Medicago tribuloides</name>
    <dbReference type="NCBI Taxonomy" id="3880"/>
    <lineage>
        <taxon>Eukaryota</taxon>
        <taxon>Viridiplantae</taxon>
        <taxon>Streptophyta</taxon>
        <taxon>Embryophyta</taxon>
        <taxon>Tracheophyta</taxon>
        <taxon>Spermatophyta</taxon>
        <taxon>Magnoliopsida</taxon>
        <taxon>eudicotyledons</taxon>
        <taxon>Gunneridae</taxon>
        <taxon>Pentapetalae</taxon>
        <taxon>rosids</taxon>
        <taxon>fabids</taxon>
        <taxon>Fabales</taxon>
        <taxon>Fabaceae</taxon>
        <taxon>Papilionoideae</taxon>
        <taxon>50 kb inversion clade</taxon>
        <taxon>NPAAA clade</taxon>
        <taxon>Hologalegina</taxon>
        <taxon>IRL clade</taxon>
        <taxon>Trifolieae</taxon>
        <taxon>Medicago</taxon>
    </lineage>
</organism>
<evidence type="ECO:0000313" key="2">
    <source>
        <dbReference type="EMBL" id="RHN72599.1"/>
    </source>
</evidence>
<evidence type="ECO:0000313" key="4">
    <source>
        <dbReference type="Proteomes" id="UP000002051"/>
    </source>
</evidence>
<evidence type="ECO:0000313" key="5">
    <source>
        <dbReference type="Proteomes" id="UP000265566"/>
    </source>
</evidence>
<name>G7ILR9_MEDTR</name>
<dbReference type="EnsemblPlants" id="AES64424">
    <property type="protein sequence ID" value="AES64424"/>
    <property type="gene ID" value="MTR_2g025240"/>
</dbReference>
<protein>
    <submittedName>
        <fullName evidence="1 3">Uncharacterized protein</fullName>
    </submittedName>
</protein>
<reference evidence="3" key="3">
    <citation type="submission" date="2015-04" db="UniProtKB">
        <authorList>
            <consortium name="EnsemblPlants"/>
        </authorList>
    </citation>
    <scope>IDENTIFICATION</scope>
    <source>
        <strain evidence="3">cv. Jemalong A17</strain>
    </source>
</reference>
<accession>G7ILR9</accession>
<reference evidence="1 4" key="1">
    <citation type="journal article" date="2011" name="Nature">
        <title>The Medicago genome provides insight into the evolution of rhizobial symbioses.</title>
        <authorList>
            <person name="Young N.D."/>
            <person name="Debelle F."/>
            <person name="Oldroyd G.E."/>
            <person name="Geurts R."/>
            <person name="Cannon S.B."/>
            <person name="Udvardi M.K."/>
            <person name="Benedito V.A."/>
            <person name="Mayer K.F."/>
            <person name="Gouzy J."/>
            <person name="Schoof H."/>
            <person name="Van de Peer Y."/>
            <person name="Proost S."/>
            <person name="Cook D.R."/>
            <person name="Meyers B.C."/>
            <person name="Spannagl M."/>
            <person name="Cheung F."/>
            <person name="De Mita S."/>
            <person name="Krishnakumar V."/>
            <person name="Gundlach H."/>
            <person name="Zhou S."/>
            <person name="Mudge J."/>
            <person name="Bharti A.K."/>
            <person name="Murray J.D."/>
            <person name="Naoumkina M.A."/>
            <person name="Rosen B."/>
            <person name="Silverstein K.A."/>
            <person name="Tang H."/>
            <person name="Rombauts S."/>
            <person name="Zhao P.X."/>
            <person name="Zhou P."/>
            <person name="Barbe V."/>
            <person name="Bardou P."/>
            <person name="Bechner M."/>
            <person name="Bellec A."/>
            <person name="Berger A."/>
            <person name="Berges H."/>
            <person name="Bidwell S."/>
            <person name="Bisseling T."/>
            <person name="Choisne N."/>
            <person name="Couloux A."/>
            <person name="Denny R."/>
            <person name="Deshpande S."/>
            <person name="Dai X."/>
            <person name="Doyle J.J."/>
            <person name="Dudez A.M."/>
            <person name="Farmer A.D."/>
            <person name="Fouteau S."/>
            <person name="Franken C."/>
            <person name="Gibelin C."/>
            <person name="Gish J."/>
            <person name="Goldstein S."/>
            <person name="Gonzalez A.J."/>
            <person name="Green P.J."/>
            <person name="Hallab A."/>
            <person name="Hartog M."/>
            <person name="Hua A."/>
            <person name="Humphray S.J."/>
            <person name="Jeong D.H."/>
            <person name="Jing Y."/>
            <person name="Jocker A."/>
            <person name="Kenton S.M."/>
            <person name="Kim D.J."/>
            <person name="Klee K."/>
            <person name="Lai H."/>
            <person name="Lang C."/>
            <person name="Lin S."/>
            <person name="Macmil S.L."/>
            <person name="Magdelenat G."/>
            <person name="Matthews L."/>
            <person name="McCorrison J."/>
            <person name="Monaghan E.L."/>
            <person name="Mun J.H."/>
            <person name="Najar F.Z."/>
            <person name="Nicholson C."/>
            <person name="Noirot C."/>
            <person name="O'Bleness M."/>
            <person name="Paule C.R."/>
            <person name="Poulain J."/>
            <person name="Prion F."/>
            <person name="Qin B."/>
            <person name="Qu C."/>
            <person name="Retzel E.F."/>
            <person name="Riddle C."/>
            <person name="Sallet E."/>
            <person name="Samain S."/>
            <person name="Samson N."/>
            <person name="Sanders I."/>
            <person name="Saurat O."/>
            <person name="Scarpelli C."/>
            <person name="Schiex T."/>
            <person name="Segurens B."/>
            <person name="Severin A.J."/>
            <person name="Sherrier D.J."/>
            <person name="Shi R."/>
            <person name="Sims S."/>
            <person name="Singer S.R."/>
            <person name="Sinharoy S."/>
            <person name="Sterck L."/>
            <person name="Viollet A."/>
            <person name="Wang B.B."/>
            <person name="Wang K."/>
            <person name="Wang M."/>
            <person name="Wang X."/>
            <person name="Warfsmann J."/>
            <person name="Weissenbach J."/>
            <person name="White D.D."/>
            <person name="White J.D."/>
            <person name="Wiley G.B."/>
            <person name="Wincker P."/>
            <person name="Xing Y."/>
            <person name="Yang L."/>
            <person name="Yao Z."/>
            <person name="Ying F."/>
            <person name="Zhai J."/>
            <person name="Zhou L."/>
            <person name="Zuber A."/>
            <person name="Denarie J."/>
            <person name="Dixon R.A."/>
            <person name="May G.D."/>
            <person name="Schwartz D.C."/>
            <person name="Rogers J."/>
            <person name="Quetier F."/>
            <person name="Town C.D."/>
            <person name="Roe B.A."/>
        </authorList>
    </citation>
    <scope>NUCLEOTIDE SEQUENCE [LARGE SCALE GENOMIC DNA]</scope>
    <source>
        <strain evidence="1">A17</strain>
        <strain evidence="3 4">cv. Jemalong A17</strain>
    </source>
</reference>
<reference evidence="2" key="5">
    <citation type="journal article" date="2018" name="Nat. Plants">
        <title>Whole-genome landscape of Medicago truncatula symbiotic genes.</title>
        <authorList>
            <person name="Pecrix Y."/>
            <person name="Gamas P."/>
            <person name="Carrere S."/>
        </authorList>
    </citation>
    <scope>NUCLEOTIDE SEQUENCE</scope>
    <source>
        <tissue evidence="2">Leaves</tissue>
    </source>
</reference>
<proteinExistence type="predicted"/>
<keyword evidence="4" id="KW-1185">Reference proteome</keyword>
<evidence type="ECO:0000313" key="3">
    <source>
        <dbReference type="EnsemblPlants" id="AES64424"/>
    </source>
</evidence>
<dbReference type="EMBL" id="CM001218">
    <property type="protein sequence ID" value="AES64424.2"/>
    <property type="molecule type" value="Genomic_DNA"/>
</dbReference>
<dbReference type="EMBL" id="PSQE01000002">
    <property type="protein sequence ID" value="RHN72599.1"/>
    <property type="molecule type" value="Genomic_DNA"/>
</dbReference>
<evidence type="ECO:0000313" key="1">
    <source>
        <dbReference type="EMBL" id="AES64424.2"/>
    </source>
</evidence>
<dbReference type="Proteomes" id="UP000002051">
    <property type="component" value="Chromosome 2"/>
</dbReference>
<dbReference type="Proteomes" id="UP000265566">
    <property type="component" value="Chromosome 2"/>
</dbReference>
<dbReference type="AlphaFoldDB" id="G7ILR9"/>
<gene>
    <name evidence="1" type="ordered locus">MTR_2g025240</name>
    <name evidence="2" type="ORF">MtrunA17_Chr2g0289481</name>
</gene>
<dbReference type="PaxDb" id="3880-AES64424"/>
<sequence>MGNDHFDNHVWFVEALNKSGILSRVVSVSAAVVDNCLLNLDDYDVSASINDENTNNVKKEHLIDVDYSVLVDDDDEEEEEEEENMFNYSVANLPEIRVRVDHDDDGSGARIEACN</sequence>
<dbReference type="HOGENOM" id="CLU_169908_0_0_1"/>
<reference evidence="5" key="4">
    <citation type="journal article" date="2018" name="Nat. Plants">
        <title>Whole-genome landscape of Medicago truncatula symbiotic genes.</title>
        <authorList>
            <person name="Pecrix Y."/>
            <person name="Staton S.E."/>
            <person name="Sallet E."/>
            <person name="Lelandais-Briere C."/>
            <person name="Moreau S."/>
            <person name="Carrere S."/>
            <person name="Blein T."/>
            <person name="Jardinaud M.F."/>
            <person name="Latrasse D."/>
            <person name="Zouine M."/>
            <person name="Zahm M."/>
            <person name="Kreplak J."/>
            <person name="Mayjonade B."/>
            <person name="Satge C."/>
            <person name="Perez M."/>
            <person name="Cauet S."/>
            <person name="Marande W."/>
            <person name="Chantry-Darmon C."/>
            <person name="Lopez-Roques C."/>
            <person name="Bouchez O."/>
            <person name="Berard A."/>
            <person name="Debelle F."/>
            <person name="Munos S."/>
            <person name="Bendahmane A."/>
            <person name="Berges H."/>
            <person name="Niebel A."/>
            <person name="Buitink J."/>
            <person name="Frugier F."/>
            <person name="Benhamed M."/>
            <person name="Crespi M."/>
            <person name="Gouzy J."/>
            <person name="Gamas P."/>
        </authorList>
    </citation>
    <scope>NUCLEOTIDE SEQUENCE [LARGE SCALE GENOMIC DNA]</scope>
    <source>
        <strain evidence="5">cv. Jemalong A17</strain>
    </source>
</reference>